<proteinExistence type="predicted"/>
<protein>
    <submittedName>
        <fullName evidence="1">Uncharacterized protein</fullName>
    </submittedName>
</protein>
<organism evidence="1 2">
    <name type="scientific">Micromonospora parastrephiae</name>
    <dbReference type="NCBI Taxonomy" id="2806101"/>
    <lineage>
        <taxon>Bacteria</taxon>
        <taxon>Bacillati</taxon>
        <taxon>Actinomycetota</taxon>
        <taxon>Actinomycetes</taxon>
        <taxon>Micromonosporales</taxon>
        <taxon>Micromonosporaceae</taxon>
        <taxon>Micromonospora</taxon>
    </lineage>
</organism>
<evidence type="ECO:0000313" key="2">
    <source>
        <dbReference type="Proteomes" id="UP000601027"/>
    </source>
</evidence>
<dbReference type="EMBL" id="JAEVHM010000003">
    <property type="protein sequence ID" value="MBM0230691.1"/>
    <property type="molecule type" value="Genomic_DNA"/>
</dbReference>
<reference evidence="1 2" key="1">
    <citation type="submission" date="2021-01" db="EMBL/GenBank/DDBJ databases">
        <title>Draft genome sequence of Micromonospora sp. strain STR1_7.</title>
        <authorList>
            <person name="Karlyshev A."/>
            <person name="Jawad R."/>
        </authorList>
    </citation>
    <scope>NUCLEOTIDE SEQUENCE [LARGE SCALE GENOMIC DNA]</scope>
    <source>
        <strain evidence="1 2">STR1-7</strain>
    </source>
</reference>
<sequence>MAASRAGLLRRARHQQVVFDLIAALRPRDARPLYSALSGGDACALPRADAVLACVFLALRAVTDTTGPDAVHLDRALGFLVTGGAILGDPADRGDNVGGSSADHGGSIIDDDLLGRVISAACRRTRSATVAVDTGYQLWAHGLRSCR</sequence>
<keyword evidence="2" id="KW-1185">Reference proteome</keyword>
<dbReference type="Proteomes" id="UP000601027">
    <property type="component" value="Unassembled WGS sequence"/>
</dbReference>
<evidence type="ECO:0000313" key="1">
    <source>
        <dbReference type="EMBL" id="MBM0230691.1"/>
    </source>
</evidence>
<comment type="caution">
    <text evidence="1">The sequence shown here is derived from an EMBL/GenBank/DDBJ whole genome shotgun (WGS) entry which is preliminary data.</text>
</comment>
<name>A0ABS1XN47_9ACTN</name>
<accession>A0ABS1XN47</accession>
<dbReference type="RefSeq" id="WP_203173178.1">
    <property type="nucleotide sequence ID" value="NZ_JAEVHM010000003.1"/>
</dbReference>
<gene>
    <name evidence="1" type="ORF">JNW91_01630</name>
</gene>